<dbReference type="EMBL" id="HBGW01039649">
    <property type="protein sequence ID" value="CAD9564118.1"/>
    <property type="molecule type" value="Transcribed_RNA"/>
</dbReference>
<organism evidence="2">
    <name type="scientific">Zooxanthella nutricula</name>
    <dbReference type="NCBI Taxonomy" id="1333877"/>
    <lineage>
        <taxon>Eukaryota</taxon>
        <taxon>Sar</taxon>
        <taxon>Alveolata</taxon>
        <taxon>Dinophyceae</taxon>
        <taxon>Peridiniales</taxon>
        <taxon>Peridiniales incertae sedis</taxon>
        <taxon>Zooxanthella</taxon>
    </lineage>
</organism>
<keyword evidence="1" id="KW-0472">Membrane</keyword>
<feature type="transmembrane region" description="Helical" evidence="1">
    <location>
        <begin position="36"/>
        <end position="56"/>
    </location>
</feature>
<dbReference type="AlphaFoldDB" id="A0A7S2K228"/>
<evidence type="ECO:0000256" key="1">
    <source>
        <dbReference type="SAM" id="Phobius"/>
    </source>
</evidence>
<sequence>MIEPMINVGVLLGFNLTNASLIQVRYGNGGQVGIPMVNRLTWAMMGFTAVAAFSVYHGCYQPLIGTTPGSVNWVLAATGIVCEACALAAAFVIWWVFEFEADMEDPAIFKAWGVPFVPALAMFCNFFLLAITDFTHIGTFGIFVVVIVLLYGAQVAIGTDKQSREISCKGEDSVSREVYETELECRKHPILTL</sequence>
<keyword evidence="1" id="KW-0812">Transmembrane</keyword>
<protein>
    <recommendedName>
        <fullName evidence="3">Cationic amino acid transporter C-terminal domain-containing protein</fullName>
    </recommendedName>
</protein>
<feature type="transmembrane region" description="Helical" evidence="1">
    <location>
        <begin position="137"/>
        <end position="157"/>
    </location>
</feature>
<keyword evidence="1" id="KW-1133">Transmembrane helix</keyword>
<proteinExistence type="predicted"/>
<evidence type="ECO:0008006" key="3">
    <source>
        <dbReference type="Google" id="ProtNLM"/>
    </source>
</evidence>
<accession>A0A7S2K228</accession>
<name>A0A7S2K228_9DINO</name>
<feature type="transmembrane region" description="Helical" evidence="1">
    <location>
        <begin position="6"/>
        <end position="24"/>
    </location>
</feature>
<gene>
    <name evidence="2" type="ORF">BRAN1462_LOCUS25026</name>
</gene>
<reference evidence="2" key="1">
    <citation type="submission" date="2021-01" db="EMBL/GenBank/DDBJ databases">
        <authorList>
            <person name="Corre E."/>
            <person name="Pelletier E."/>
            <person name="Niang G."/>
            <person name="Scheremetjew M."/>
            <person name="Finn R."/>
            <person name="Kale V."/>
            <person name="Holt S."/>
            <person name="Cochrane G."/>
            <person name="Meng A."/>
            <person name="Brown T."/>
            <person name="Cohen L."/>
        </authorList>
    </citation>
    <scope>NUCLEOTIDE SEQUENCE</scope>
    <source>
        <strain evidence="2">RCC3387</strain>
    </source>
</reference>
<feature type="transmembrane region" description="Helical" evidence="1">
    <location>
        <begin position="76"/>
        <end position="97"/>
    </location>
</feature>
<evidence type="ECO:0000313" key="2">
    <source>
        <dbReference type="EMBL" id="CAD9564118.1"/>
    </source>
</evidence>
<feature type="transmembrane region" description="Helical" evidence="1">
    <location>
        <begin position="109"/>
        <end position="131"/>
    </location>
</feature>